<sequence length="373" mass="40808">MASVASIDSLVLDLPPSCVEFWPLDPEYAVVGTYNLEQSNDSEEKTESATERPQSRNGSLILIHSSADLILSKIVQTLSTPFAILDVHFTPTQHGNPHLIGAASSTGSLALYELRRPDSNASALEHQPQLEHVQTLQYVPENTLITAFAWHPTSANVVGITLSSGEVMVCSTKGNDAQANLVSLPSHELEAWTLAFQPDGNGLLSGGDDSVLRYCKMFDEQMDSRSTWADRRIHGAGVTAVLPLGRDIVITGSYDDHIRIIHAPSVGRKIVLAEMNLGGGVWRLKTLSEPATLLAENSENSVEVLLLVSCMHAGARIVKILKNLESWSFEVLAKFEEHKSMNYGSDVQPNHHGKSRTLISTSFYDRLICLWSL</sequence>
<name>A0A6A6QCU4_9PEZI</name>
<organism evidence="9 10">
    <name type="scientific">Lophium mytilinum</name>
    <dbReference type="NCBI Taxonomy" id="390894"/>
    <lineage>
        <taxon>Eukaryota</taxon>
        <taxon>Fungi</taxon>
        <taxon>Dikarya</taxon>
        <taxon>Ascomycota</taxon>
        <taxon>Pezizomycotina</taxon>
        <taxon>Dothideomycetes</taxon>
        <taxon>Pleosporomycetidae</taxon>
        <taxon>Mytilinidiales</taxon>
        <taxon>Mytilinidiaceae</taxon>
        <taxon>Lophium</taxon>
    </lineage>
</organism>
<evidence type="ECO:0000256" key="7">
    <source>
        <dbReference type="ARBA" id="ARBA00047551"/>
    </source>
</evidence>
<dbReference type="InterPro" id="IPR001680">
    <property type="entry name" value="WD40_rpt"/>
</dbReference>
<dbReference type="AlphaFoldDB" id="A0A6A6QCU4"/>
<feature type="compositionally biased region" description="Basic and acidic residues" evidence="8">
    <location>
        <begin position="42"/>
        <end position="54"/>
    </location>
</feature>
<keyword evidence="4" id="KW-0378">Hydrolase</keyword>
<evidence type="ECO:0000256" key="3">
    <source>
        <dbReference type="ARBA" id="ARBA00022737"/>
    </source>
</evidence>
<dbReference type="EC" id="3.1.1.97" evidence="6"/>
<feature type="region of interest" description="Disordered" evidence="8">
    <location>
        <begin position="37"/>
        <end position="57"/>
    </location>
</feature>
<protein>
    <recommendedName>
        <fullName evidence="6">methylated diphthine methylhydrolase</fullName>
        <ecNumber evidence="6">3.1.1.97</ecNumber>
    </recommendedName>
</protein>
<dbReference type="SMART" id="SM00320">
    <property type="entry name" value="WD40"/>
    <property type="match status" value="5"/>
</dbReference>
<dbReference type="PANTHER" id="PTHR46042">
    <property type="entry name" value="DIPHTHINE METHYLTRANSFERASE"/>
    <property type="match status" value="1"/>
</dbReference>
<evidence type="ECO:0000256" key="1">
    <source>
        <dbReference type="ARBA" id="ARBA00005156"/>
    </source>
</evidence>
<dbReference type="InterPro" id="IPR036322">
    <property type="entry name" value="WD40_repeat_dom_sf"/>
</dbReference>
<dbReference type="Proteomes" id="UP000799750">
    <property type="component" value="Unassembled WGS sequence"/>
</dbReference>
<comment type="catalytic activity">
    <reaction evidence="7">
        <text>diphthine methyl ester-[translation elongation factor 2] + H2O = diphthine-[translation elongation factor 2] + methanol + H(+)</text>
        <dbReference type="Rhea" id="RHEA:42656"/>
        <dbReference type="Rhea" id="RHEA-COMP:10172"/>
        <dbReference type="Rhea" id="RHEA-COMP:10173"/>
        <dbReference type="ChEBI" id="CHEBI:15377"/>
        <dbReference type="ChEBI" id="CHEBI:15378"/>
        <dbReference type="ChEBI" id="CHEBI:17790"/>
        <dbReference type="ChEBI" id="CHEBI:79005"/>
        <dbReference type="ChEBI" id="CHEBI:82696"/>
        <dbReference type="EC" id="3.1.1.97"/>
    </reaction>
</comment>
<evidence type="ECO:0000256" key="6">
    <source>
        <dbReference type="ARBA" id="ARBA00039131"/>
    </source>
</evidence>
<dbReference type="InterPro" id="IPR015943">
    <property type="entry name" value="WD40/YVTN_repeat-like_dom_sf"/>
</dbReference>
<evidence type="ECO:0000313" key="10">
    <source>
        <dbReference type="Proteomes" id="UP000799750"/>
    </source>
</evidence>
<evidence type="ECO:0000256" key="8">
    <source>
        <dbReference type="SAM" id="MobiDB-lite"/>
    </source>
</evidence>
<gene>
    <name evidence="9" type="ORF">BU16DRAFT_471323</name>
</gene>
<dbReference type="Gene3D" id="2.130.10.10">
    <property type="entry name" value="YVTN repeat-like/Quinoprotein amine dehydrogenase"/>
    <property type="match status" value="1"/>
</dbReference>
<comment type="similarity">
    <text evidence="5">Belongs to the DPH7 family.</text>
</comment>
<dbReference type="Pfam" id="PF00400">
    <property type="entry name" value="WD40"/>
    <property type="match status" value="1"/>
</dbReference>
<keyword evidence="2" id="KW-0853">WD repeat</keyword>
<dbReference type="OrthoDB" id="1930760at2759"/>
<dbReference type="PANTHER" id="PTHR46042:SF1">
    <property type="entry name" value="DIPHTHINE METHYLTRANSFERASE"/>
    <property type="match status" value="1"/>
</dbReference>
<evidence type="ECO:0000256" key="4">
    <source>
        <dbReference type="ARBA" id="ARBA00022801"/>
    </source>
</evidence>
<evidence type="ECO:0000256" key="2">
    <source>
        <dbReference type="ARBA" id="ARBA00022574"/>
    </source>
</evidence>
<dbReference type="GO" id="GO:0017183">
    <property type="term" value="P:protein histidyl modification to diphthamide"/>
    <property type="evidence" value="ECO:0007669"/>
    <property type="project" value="TreeGrafter"/>
</dbReference>
<reference evidence="9" key="1">
    <citation type="journal article" date="2020" name="Stud. Mycol.">
        <title>101 Dothideomycetes genomes: a test case for predicting lifestyles and emergence of pathogens.</title>
        <authorList>
            <person name="Haridas S."/>
            <person name="Albert R."/>
            <person name="Binder M."/>
            <person name="Bloem J."/>
            <person name="Labutti K."/>
            <person name="Salamov A."/>
            <person name="Andreopoulos B."/>
            <person name="Baker S."/>
            <person name="Barry K."/>
            <person name="Bills G."/>
            <person name="Bluhm B."/>
            <person name="Cannon C."/>
            <person name="Castanera R."/>
            <person name="Culley D."/>
            <person name="Daum C."/>
            <person name="Ezra D."/>
            <person name="Gonzalez J."/>
            <person name="Henrissat B."/>
            <person name="Kuo A."/>
            <person name="Liang C."/>
            <person name="Lipzen A."/>
            <person name="Lutzoni F."/>
            <person name="Magnuson J."/>
            <person name="Mondo S."/>
            <person name="Nolan M."/>
            <person name="Ohm R."/>
            <person name="Pangilinan J."/>
            <person name="Park H.-J."/>
            <person name="Ramirez L."/>
            <person name="Alfaro M."/>
            <person name="Sun H."/>
            <person name="Tritt A."/>
            <person name="Yoshinaga Y."/>
            <person name="Zwiers L.-H."/>
            <person name="Turgeon B."/>
            <person name="Goodwin S."/>
            <person name="Spatafora J."/>
            <person name="Crous P."/>
            <person name="Grigoriev I."/>
        </authorList>
    </citation>
    <scope>NUCLEOTIDE SEQUENCE</scope>
    <source>
        <strain evidence="9">CBS 269.34</strain>
    </source>
</reference>
<keyword evidence="10" id="KW-1185">Reference proteome</keyword>
<dbReference type="GO" id="GO:0061685">
    <property type="term" value="F:diphthine methylesterase activity"/>
    <property type="evidence" value="ECO:0007669"/>
    <property type="project" value="UniProtKB-EC"/>
</dbReference>
<keyword evidence="3" id="KW-0677">Repeat</keyword>
<evidence type="ECO:0000313" key="9">
    <source>
        <dbReference type="EMBL" id="KAF2490082.1"/>
    </source>
</evidence>
<evidence type="ECO:0000256" key="5">
    <source>
        <dbReference type="ARBA" id="ARBA00038092"/>
    </source>
</evidence>
<dbReference type="SUPFAM" id="SSF50978">
    <property type="entry name" value="WD40 repeat-like"/>
    <property type="match status" value="1"/>
</dbReference>
<accession>A0A6A6QCU4</accession>
<proteinExistence type="inferred from homology"/>
<dbReference type="InterPro" id="IPR052415">
    <property type="entry name" value="Diphthine_MTase"/>
</dbReference>
<dbReference type="EMBL" id="MU004198">
    <property type="protein sequence ID" value="KAF2490082.1"/>
    <property type="molecule type" value="Genomic_DNA"/>
</dbReference>
<dbReference type="GO" id="GO:0005737">
    <property type="term" value="C:cytoplasm"/>
    <property type="evidence" value="ECO:0007669"/>
    <property type="project" value="TreeGrafter"/>
</dbReference>
<comment type="pathway">
    <text evidence="1">Protein modification; peptidyl-diphthamide biosynthesis.</text>
</comment>